<feature type="transmembrane region" description="Helical" evidence="2">
    <location>
        <begin position="27"/>
        <end position="46"/>
    </location>
</feature>
<keyword evidence="2" id="KW-0472">Membrane</keyword>
<keyword evidence="2" id="KW-1133">Transmembrane helix</keyword>
<dbReference type="RefSeq" id="WP_248653238.1">
    <property type="nucleotide sequence ID" value="NZ_CP096663.1"/>
</dbReference>
<dbReference type="AlphaFoldDB" id="A0A8U0I3M6"/>
<accession>A0A8U0I3M6</accession>
<dbReference type="Proteomes" id="UP000830729">
    <property type="component" value="Plasmid unnamed4"/>
</dbReference>
<protein>
    <submittedName>
        <fullName evidence="3">Uncharacterized protein</fullName>
    </submittedName>
</protein>
<name>A0A8U0I3M6_9EURY</name>
<keyword evidence="4" id="KW-1185">Reference proteome</keyword>
<feature type="transmembrane region" description="Helical" evidence="2">
    <location>
        <begin position="52"/>
        <end position="72"/>
    </location>
</feature>
<dbReference type="GeneID" id="72188104"/>
<organism evidence="3 4">
    <name type="scientific">Halorussus limi</name>
    <dbReference type="NCBI Taxonomy" id="2938695"/>
    <lineage>
        <taxon>Archaea</taxon>
        <taxon>Methanobacteriati</taxon>
        <taxon>Methanobacteriota</taxon>
        <taxon>Stenosarchaea group</taxon>
        <taxon>Halobacteria</taxon>
        <taxon>Halobacteriales</taxon>
        <taxon>Haladaptataceae</taxon>
        <taxon>Halorussus</taxon>
    </lineage>
</organism>
<evidence type="ECO:0000256" key="1">
    <source>
        <dbReference type="SAM" id="MobiDB-lite"/>
    </source>
</evidence>
<dbReference type="EMBL" id="CP096663">
    <property type="protein sequence ID" value="UPV77214.1"/>
    <property type="molecule type" value="Genomic_DNA"/>
</dbReference>
<evidence type="ECO:0000256" key="2">
    <source>
        <dbReference type="SAM" id="Phobius"/>
    </source>
</evidence>
<reference evidence="3 4" key="1">
    <citation type="submission" date="2022-04" db="EMBL/GenBank/DDBJ databases">
        <title>Diverse halophilic archaea isolated from saline environments.</title>
        <authorList>
            <person name="Cui H.-L."/>
        </authorList>
    </citation>
    <scope>NUCLEOTIDE SEQUENCE [LARGE SCALE GENOMIC DNA]</scope>
    <source>
        <strain evidence="3 4">XZYJT49</strain>
        <plasmid evidence="3 4">unnamed4</plasmid>
    </source>
</reference>
<geneLocation type="plasmid" evidence="3 4">
    <name>unnamed4</name>
</geneLocation>
<proteinExistence type="predicted"/>
<evidence type="ECO:0000313" key="3">
    <source>
        <dbReference type="EMBL" id="UPV77214.1"/>
    </source>
</evidence>
<keyword evidence="2" id="KW-0812">Transmembrane</keyword>
<feature type="transmembrane region" description="Helical" evidence="2">
    <location>
        <begin position="84"/>
        <end position="107"/>
    </location>
</feature>
<feature type="region of interest" description="Disordered" evidence="1">
    <location>
        <begin position="1"/>
        <end position="23"/>
    </location>
</feature>
<keyword evidence="3" id="KW-0614">Plasmid</keyword>
<evidence type="ECO:0000313" key="4">
    <source>
        <dbReference type="Proteomes" id="UP000830729"/>
    </source>
</evidence>
<dbReference type="KEGG" id="halx:M0R89_22855"/>
<feature type="transmembrane region" description="Helical" evidence="2">
    <location>
        <begin position="127"/>
        <end position="153"/>
    </location>
</feature>
<sequence>MEPDRSNHSTPSSASKKATRNPPTKRAALVGGIVGICLGLCSHFLILDYSVVSITICLLYFIGVTLMIDYVSVLRQTPYDGGSWWTIAFGATTGLVMMVAQLVYHPIVTDKIAVKRVLPEGVRTVPFNLILILWLLMFGVALVSLTYGIGMAVTDMSEG</sequence>
<gene>
    <name evidence="3" type="ORF">M0R89_22855</name>
</gene>